<evidence type="ECO:0000313" key="2">
    <source>
        <dbReference type="EMBL" id="ACD24329.1"/>
    </source>
</evidence>
<keyword evidence="1" id="KW-0472">Membrane</keyword>
<proteinExistence type="predicted"/>
<dbReference type="KEGG" id="cbk:CLL_A0611"/>
<sequence>MDSYKKLKRYVIIKYISIISTTILFMVLFSFYCFNIIFNEAISNKWLIATIISIVLYVASIVYFIINDPINNIDKYSLKELLEYCTRVKSKIFFLEILAYISSVTKNIFYNEDNNESREKEISRMIDGIFSNENIKINTKKNAFKEMCRKCIKFLEAPITEDDKVLQELEISKIIKEFIDSKSDSKERAIKLSLELQDKAFFLFNITALVGIFIAMWCTSKKITPGDTYIYAIASIILILHSIIEKAINIRKYKF</sequence>
<dbReference type="EMBL" id="CP001056">
    <property type="protein sequence ID" value="ACD24329.1"/>
    <property type="molecule type" value="Genomic_DNA"/>
</dbReference>
<feature type="transmembrane region" description="Helical" evidence="1">
    <location>
        <begin position="200"/>
        <end position="217"/>
    </location>
</feature>
<gene>
    <name evidence="2" type="ordered locus">CLL_A0611</name>
</gene>
<feature type="transmembrane region" description="Helical" evidence="1">
    <location>
        <begin position="46"/>
        <end position="66"/>
    </location>
</feature>
<keyword evidence="1" id="KW-1133">Transmembrane helix</keyword>
<protein>
    <submittedName>
        <fullName evidence="2">Uncharacterized protein</fullName>
    </submittedName>
</protein>
<accession>B2TKL1</accession>
<name>B2TKL1_CLOBB</name>
<dbReference type="PATRIC" id="fig|935198.13.peg.558"/>
<reference evidence="2" key="2">
    <citation type="submission" date="2009-08" db="EMBL/GenBank/DDBJ databases">
        <authorList>
            <person name="Shrivastava S."/>
            <person name="Brinkac L.M."/>
            <person name="Dodson R.J."/>
            <person name="Harkins D.M."/>
            <person name="Durkin A.S."/>
            <person name="Sutton G."/>
        </authorList>
    </citation>
    <scope>NUCLEOTIDE SEQUENCE</scope>
    <source>
        <strain evidence="2">Eklund 17B</strain>
    </source>
</reference>
<dbReference type="HOGENOM" id="CLU_1060509_0_0_9"/>
<feature type="transmembrane region" description="Helical" evidence="1">
    <location>
        <begin position="229"/>
        <end position="248"/>
    </location>
</feature>
<keyword evidence="1" id="KW-0812">Transmembrane</keyword>
<dbReference type="AlphaFoldDB" id="B2TKL1"/>
<evidence type="ECO:0000256" key="1">
    <source>
        <dbReference type="SAM" id="Phobius"/>
    </source>
</evidence>
<feature type="transmembrane region" description="Helical" evidence="1">
    <location>
        <begin position="12"/>
        <end position="34"/>
    </location>
</feature>
<accession>U4PCQ1</accession>
<reference evidence="2" key="1">
    <citation type="submission" date="2009-06" db="EMBL/GenBank/DDBJ databases">
        <authorList>
            <consortium name="US DOE Joint Genome Institute (JGI-PGF)"/>
            <person name="Lucas S."/>
            <person name="Copeland A."/>
            <person name="Lapidus A."/>
            <person name="Glavina del Rio T."/>
            <person name="Dalin E."/>
            <person name="Tice H."/>
            <person name="Bruce D."/>
            <person name="Goodwin L."/>
            <person name="Pitluck S."/>
            <person name="Kyrpides N."/>
            <person name="Mavromatis K."/>
            <person name="Ivanova N."/>
            <person name="Saunders E."/>
            <person name="Brettin T."/>
            <person name="Detter J.C."/>
            <person name="Han C."/>
            <person name="Larimer F."/>
            <person name="Land M."/>
            <person name="Hauser L."/>
            <person name="Markowitz V."/>
            <person name="Cheng J.-F."/>
            <person name="Hugenholtz P."/>
            <person name="Woyke T."/>
            <person name="Wu D."/>
            <person name="Gronow S."/>
            <person name="Klenk H.-P."/>
            <person name="Eisen J.A."/>
        </authorList>
    </citation>
    <scope>NUCLEOTIDE SEQUENCE</scope>
    <source>
        <strain evidence="2">Eklund 17B</strain>
    </source>
</reference>
<organism evidence="2">
    <name type="scientific">Clostridium botulinum (strain Eklund 17B / Type B)</name>
    <dbReference type="NCBI Taxonomy" id="935198"/>
    <lineage>
        <taxon>Bacteria</taxon>
        <taxon>Bacillati</taxon>
        <taxon>Bacillota</taxon>
        <taxon>Clostridia</taxon>
        <taxon>Eubacteriales</taxon>
        <taxon>Clostridiaceae</taxon>
        <taxon>Clostridium</taxon>
    </lineage>
</organism>